<dbReference type="GO" id="GO:0004644">
    <property type="term" value="F:phosphoribosylglycinamide formyltransferase activity"/>
    <property type="evidence" value="ECO:0007669"/>
    <property type="project" value="UniProtKB-EC"/>
</dbReference>
<keyword evidence="3 4" id="KW-0658">Purine biosynthesis</keyword>
<feature type="binding site" evidence="4">
    <location>
        <begin position="108"/>
        <end position="111"/>
    </location>
    <ligand>
        <name>(6R)-10-formyltetrahydrofolate</name>
        <dbReference type="ChEBI" id="CHEBI:195366"/>
    </ligand>
</feature>
<evidence type="ECO:0000256" key="2">
    <source>
        <dbReference type="ARBA" id="ARBA00022679"/>
    </source>
</evidence>
<feature type="binding site" evidence="4">
    <location>
        <position position="83"/>
    </location>
    <ligand>
        <name>(6R)-10-formyltetrahydrofolate</name>
        <dbReference type="ChEBI" id="CHEBI:195366"/>
    </ligand>
</feature>
<dbReference type="Pfam" id="PF00551">
    <property type="entry name" value="Formyl_trans_N"/>
    <property type="match status" value="1"/>
</dbReference>
<dbReference type="InterPro" id="IPR002376">
    <property type="entry name" value="Formyl_transf_N"/>
</dbReference>
<dbReference type="Gene3D" id="3.40.50.170">
    <property type="entry name" value="Formyl transferase, N-terminal domain"/>
    <property type="match status" value="1"/>
</dbReference>
<accession>A0ABR9V350</accession>
<keyword evidence="2 4" id="KW-0808">Transferase</keyword>
<dbReference type="HAMAP" id="MF_01930">
    <property type="entry name" value="PurN"/>
    <property type="match status" value="1"/>
</dbReference>
<proteinExistence type="inferred from homology"/>
<name>A0ABR9V350_9CHRO</name>
<evidence type="ECO:0000256" key="3">
    <source>
        <dbReference type="ARBA" id="ARBA00022755"/>
    </source>
</evidence>
<comment type="caution">
    <text evidence="6">The sequence shown here is derived from an EMBL/GenBank/DDBJ whole genome shotgun (WGS) entry which is preliminary data.</text>
</comment>
<dbReference type="EC" id="2.1.2.2" evidence="4"/>
<protein>
    <recommendedName>
        <fullName evidence="4">Phosphoribosylglycinamide formyltransferase</fullName>
        <ecNumber evidence="4">2.1.2.2</ecNumber>
    </recommendedName>
    <alternativeName>
        <fullName evidence="4">5'-phosphoribosylglycinamide transformylase</fullName>
    </alternativeName>
    <alternativeName>
        <fullName evidence="4">GAR transformylase</fullName>
        <shortName evidence="4">GART</shortName>
    </alternativeName>
</protein>
<dbReference type="Proteomes" id="UP000654604">
    <property type="component" value="Unassembled WGS sequence"/>
</dbReference>
<feature type="site" description="Raises pKa of active site His" evidence="4">
    <location>
        <position position="163"/>
    </location>
</feature>
<evidence type="ECO:0000313" key="6">
    <source>
        <dbReference type="EMBL" id="MBE9221979.1"/>
    </source>
</evidence>
<dbReference type="PANTHER" id="PTHR43369">
    <property type="entry name" value="PHOSPHORIBOSYLGLYCINAMIDE FORMYLTRANSFERASE"/>
    <property type="match status" value="1"/>
</dbReference>
<feature type="binding site" evidence="4">
    <location>
        <begin position="30"/>
        <end position="32"/>
    </location>
    <ligand>
        <name>N(1)-(5-phospho-beta-D-ribosyl)glycinamide</name>
        <dbReference type="ChEBI" id="CHEBI:143788"/>
    </ligand>
</feature>
<organism evidence="6 7">
    <name type="scientific">Cyanobacterium stanieri LEGE 03274</name>
    <dbReference type="NCBI Taxonomy" id="1828756"/>
    <lineage>
        <taxon>Bacteria</taxon>
        <taxon>Bacillati</taxon>
        <taxon>Cyanobacteriota</taxon>
        <taxon>Cyanophyceae</taxon>
        <taxon>Oscillatoriophycideae</taxon>
        <taxon>Chroococcales</taxon>
        <taxon>Geminocystaceae</taxon>
        <taxon>Cyanobacterium</taxon>
    </lineage>
</organism>
<comment type="pathway">
    <text evidence="1 4">Purine metabolism; IMP biosynthesis via de novo pathway; N(2)-formyl-N(1)-(5-phospho-D-ribosyl)glycinamide from N(1)-(5-phospho-D-ribosyl)glycinamide (10-formyl THF route): step 1/1.</text>
</comment>
<feature type="active site" description="Proton donor" evidence="4">
    <location>
        <position position="127"/>
    </location>
</feature>
<gene>
    <name evidence="4" type="primary">purN</name>
    <name evidence="6" type="ORF">IQ215_04635</name>
</gene>
<dbReference type="PANTHER" id="PTHR43369:SF2">
    <property type="entry name" value="PHOSPHORIBOSYLGLYCINAMIDE FORMYLTRANSFERASE"/>
    <property type="match status" value="1"/>
</dbReference>
<dbReference type="EMBL" id="JADEWC010000007">
    <property type="protein sequence ID" value="MBE9221979.1"/>
    <property type="molecule type" value="Genomic_DNA"/>
</dbReference>
<comment type="similarity">
    <text evidence="4">Belongs to the GART family.</text>
</comment>
<evidence type="ECO:0000256" key="4">
    <source>
        <dbReference type="HAMAP-Rule" id="MF_01930"/>
    </source>
</evidence>
<evidence type="ECO:0000256" key="1">
    <source>
        <dbReference type="ARBA" id="ARBA00005054"/>
    </source>
</evidence>
<keyword evidence="7" id="KW-1185">Reference proteome</keyword>
<dbReference type="RefSeq" id="WP_193800146.1">
    <property type="nucleotide sequence ID" value="NZ_JADEWC010000007.1"/>
</dbReference>
<feature type="domain" description="Formyl transferase N-terminal" evidence="5">
    <location>
        <begin position="24"/>
        <end position="200"/>
    </location>
</feature>
<evidence type="ECO:0000313" key="7">
    <source>
        <dbReference type="Proteomes" id="UP000654604"/>
    </source>
</evidence>
<evidence type="ECO:0000259" key="5">
    <source>
        <dbReference type="Pfam" id="PF00551"/>
    </source>
</evidence>
<sequence>MSAIISPDVSVEQLKSDIPVSLGVMASGSGSNFEAIARGIINGELNAKIKVLIYNNPDAKVKEKAEKLGIKAVLLNHRDFKTREELDQAIVEVFQNHGVEWVVMAGWMRIITNVLLDAFPRKVINIHPSLLPSFKGINAVEQALKAKVKITGCTVHLVDLAVDSGPILIQSAVPILDDDTPETLHQRIQVQEHLIMVRAIALLPHLKS</sequence>
<reference evidence="6 7" key="1">
    <citation type="submission" date="2020-10" db="EMBL/GenBank/DDBJ databases">
        <authorList>
            <person name="Castelo-Branco R."/>
            <person name="Eusebio N."/>
            <person name="Adriana R."/>
            <person name="Vieira A."/>
            <person name="Brugerolle De Fraissinette N."/>
            <person name="Rezende De Castro R."/>
            <person name="Schneider M.P."/>
            <person name="Vasconcelos V."/>
            <person name="Leao P.N."/>
        </authorList>
    </citation>
    <scope>NUCLEOTIDE SEQUENCE [LARGE SCALE GENOMIC DNA]</scope>
    <source>
        <strain evidence="6 7">LEGE 03274</strain>
    </source>
</reference>
<comment type="catalytic activity">
    <reaction evidence="4">
        <text>N(1)-(5-phospho-beta-D-ribosyl)glycinamide + (6R)-10-formyltetrahydrofolate = N(2)-formyl-N(1)-(5-phospho-beta-D-ribosyl)glycinamide + (6S)-5,6,7,8-tetrahydrofolate + H(+)</text>
        <dbReference type="Rhea" id="RHEA:15053"/>
        <dbReference type="ChEBI" id="CHEBI:15378"/>
        <dbReference type="ChEBI" id="CHEBI:57453"/>
        <dbReference type="ChEBI" id="CHEBI:143788"/>
        <dbReference type="ChEBI" id="CHEBI:147286"/>
        <dbReference type="ChEBI" id="CHEBI:195366"/>
        <dbReference type="EC" id="2.1.2.2"/>
    </reaction>
</comment>
<dbReference type="NCBIfam" id="TIGR00639">
    <property type="entry name" value="PurN"/>
    <property type="match status" value="1"/>
</dbReference>
<dbReference type="SUPFAM" id="SSF53328">
    <property type="entry name" value="Formyltransferase"/>
    <property type="match status" value="1"/>
</dbReference>
<dbReference type="InterPro" id="IPR036477">
    <property type="entry name" value="Formyl_transf_N_sf"/>
</dbReference>
<feature type="binding site" evidence="4">
    <location>
        <position position="125"/>
    </location>
    <ligand>
        <name>(6R)-10-formyltetrahydrofolate</name>
        <dbReference type="ChEBI" id="CHEBI:195366"/>
    </ligand>
</feature>
<comment type="function">
    <text evidence="4">Catalyzes the transfer of a formyl group from 10-formyltetrahydrofolate to 5-phospho-ribosyl-glycinamide (GAR), producing 5-phospho-ribosyl-N-formylglycinamide (FGAR) and tetrahydrofolate.</text>
</comment>
<dbReference type="InterPro" id="IPR004607">
    <property type="entry name" value="GART"/>
</dbReference>
<dbReference type="CDD" id="cd08645">
    <property type="entry name" value="FMT_core_GART"/>
    <property type="match status" value="1"/>
</dbReference>